<comment type="caution">
    <text evidence="1">The sequence shown here is derived from an EMBL/GenBank/DDBJ whole genome shotgun (WGS) entry which is preliminary data.</text>
</comment>
<proteinExistence type="predicted"/>
<name>C8PJ46_9BACT</name>
<keyword evidence="2" id="KW-1185">Reference proteome</keyword>
<dbReference type="AlphaFoldDB" id="C8PJ46"/>
<accession>C8PJ46</accession>
<gene>
    <name evidence="1" type="ORF">CAMGR0001_1246</name>
</gene>
<sequence>MRRKILNFASCVTFYTRGGANFKFCFCATLCVLHAQRREILLNLIKRR</sequence>
<evidence type="ECO:0000313" key="2">
    <source>
        <dbReference type="Proteomes" id="UP000005709"/>
    </source>
</evidence>
<dbReference type="EMBL" id="ACYG01000027">
    <property type="protein sequence ID" value="EEV16951.1"/>
    <property type="molecule type" value="Genomic_DNA"/>
</dbReference>
<evidence type="ECO:0000313" key="1">
    <source>
        <dbReference type="EMBL" id="EEV16951.1"/>
    </source>
</evidence>
<protein>
    <submittedName>
        <fullName evidence="1">Uncharacterized protein</fullName>
    </submittedName>
</protein>
<organism evidence="1 2">
    <name type="scientific">Campylobacter gracilis RM3268</name>
    <dbReference type="NCBI Taxonomy" id="553220"/>
    <lineage>
        <taxon>Bacteria</taxon>
        <taxon>Pseudomonadati</taxon>
        <taxon>Campylobacterota</taxon>
        <taxon>Epsilonproteobacteria</taxon>
        <taxon>Campylobacterales</taxon>
        <taxon>Campylobacteraceae</taxon>
        <taxon>Campylobacter</taxon>
    </lineage>
</organism>
<reference evidence="1 2" key="1">
    <citation type="submission" date="2009-07" db="EMBL/GenBank/DDBJ databases">
        <authorList>
            <person name="Madupu R."/>
            <person name="Sebastian Y."/>
            <person name="Durkin A.S."/>
            <person name="Torralba M."/>
            <person name="Methe B."/>
            <person name="Sutton G.G."/>
            <person name="Strausberg R.L."/>
            <person name="Nelson K.E."/>
        </authorList>
    </citation>
    <scope>NUCLEOTIDE SEQUENCE [LARGE SCALE GENOMIC DNA]</scope>
    <source>
        <strain evidence="1 2">RM3268</strain>
    </source>
</reference>
<dbReference type="Proteomes" id="UP000005709">
    <property type="component" value="Unassembled WGS sequence"/>
</dbReference>